<evidence type="ECO:0008006" key="4">
    <source>
        <dbReference type="Google" id="ProtNLM"/>
    </source>
</evidence>
<dbReference type="GO" id="GO:0003676">
    <property type="term" value="F:nucleic acid binding"/>
    <property type="evidence" value="ECO:0007669"/>
    <property type="project" value="InterPro"/>
</dbReference>
<organism evidence="2 3">
    <name type="scientific">Rhizophagus irregularis</name>
    <dbReference type="NCBI Taxonomy" id="588596"/>
    <lineage>
        <taxon>Eukaryota</taxon>
        <taxon>Fungi</taxon>
        <taxon>Fungi incertae sedis</taxon>
        <taxon>Mucoromycota</taxon>
        <taxon>Glomeromycotina</taxon>
        <taxon>Glomeromycetes</taxon>
        <taxon>Glomerales</taxon>
        <taxon>Glomeraceae</taxon>
        <taxon>Rhizophagus</taxon>
    </lineage>
</organism>
<dbReference type="InterPro" id="IPR035979">
    <property type="entry name" value="RBD_domain_sf"/>
</dbReference>
<feature type="compositionally biased region" description="Polar residues" evidence="1">
    <location>
        <begin position="74"/>
        <end position="102"/>
    </location>
</feature>
<dbReference type="AlphaFoldDB" id="A0A2N1MKF8"/>
<reference evidence="2 3" key="2">
    <citation type="submission" date="2017-10" db="EMBL/GenBank/DDBJ databases">
        <title>Extensive intraspecific genome diversity in a model arbuscular mycorrhizal fungus.</title>
        <authorList>
            <person name="Chen E.C.H."/>
            <person name="Morin E."/>
            <person name="Baudet D."/>
            <person name="Noel J."/>
            <person name="Ndikumana S."/>
            <person name="Charron P."/>
            <person name="St-Onge C."/>
            <person name="Giorgi J."/>
            <person name="Grigoriev I.V."/>
            <person name="Roux C."/>
            <person name="Martin F.M."/>
            <person name="Corradi N."/>
        </authorList>
    </citation>
    <scope>NUCLEOTIDE SEQUENCE [LARGE SCALE GENOMIC DNA]</scope>
    <source>
        <strain evidence="2 3">C2</strain>
    </source>
</reference>
<proteinExistence type="predicted"/>
<evidence type="ECO:0000313" key="2">
    <source>
        <dbReference type="EMBL" id="PKK62113.1"/>
    </source>
</evidence>
<dbReference type="EMBL" id="LLXL01002016">
    <property type="protein sequence ID" value="PKK62113.1"/>
    <property type="molecule type" value="Genomic_DNA"/>
</dbReference>
<evidence type="ECO:0000256" key="1">
    <source>
        <dbReference type="SAM" id="MobiDB-lite"/>
    </source>
</evidence>
<evidence type="ECO:0000313" key="3">
    <source>
        <dbReference type="Proteomes" id="UP000233469"/>
    </source>
</evidence>
<reference evidence="2 3" key="1">
    <citation type="submission" date="2016-04" db="EMBL/GenBank/DDBJ databases">
        <title>Genome analyses suggest a sexual origin of heterokaryosis in a supposedly ancient asexual fungus.</title>
        <authorList>
            <person name="Ropars J."/>
            <person name="Sedzielewska K."/>
            <person name="Noel J."/>
            <person name="Charron P."/>
            <person name="Farinelli L."/>
            <person name="Marton T."/>
            <person name="Kruger M."/>
            <person name="Pelin A."/>
            <person name="Brachmann A."/>
            <person name="Corradi N."/>
        </authorList>
    </citation>
    <scope>NUCLEOTIDE SEQUENCE [LARGE SCALE GENOMIC DNA]</scope>
    <source>
        <strain evidence="2 3">C2</strain>
    </source>
</reference>
<name>A0A2N1MKF8_9GLOM</name>
<dbReference type="SUPFAM" id="SSF54928">
    <property type="entry name" value="RNA-binding domain, RBD"/>
    <property type="match status" value="1"/>
</dbReference>
<accession>A0A2N1MKF8</accession>
<protein>
    <recommendedName>
        <fullName evidence="4">RRM domain-containing protein</fullName>
    </recommendedName>
</protein>
<dbReference type="Proteomes" id="UP000233469">
    <property type="component" value="Unassembled WGS sequence"/>
</dbReference>
<comment type="caution">
    <text evidence="2">The sequence shown here is derived from an EMBL/GenBank/DDBJ whole genome shotgun (WGS) entry which is preliminary data.</text>
</comment>
<gene>
    <name evidence="2" type="ORF">RhiirC2_790845</name>
</gene>
<sequence>MTKNKKKKNNKSNNDNTTKCPASSSPTGNVSGQGSSSSSFSNTSPSTNFTNKRTKVSADDSVMNVDKPFMPPSSIETTFTEKPSQPDTSSLDASQHTPTNSNDKGKSPDITPAVSFPERDASPNTSKAAIQSQPTLYYASATPNDIKDFCEHFASNHDMCDAVYRQLFLFPLMVVMPHVVDPTILRGSSYISTIKADEHARTLVITDIPLFITDTLLHITFSHYSNIVHCHTCLSKLYRTAYITFESTGDLAEIADKVSAKLINVPFSMNSYNPKPYTYCHFVSETAMENVKSISCALKNVGLTCAALEKVVEELALLTTQFSFINSRLSKLESDIAARTPISEPFVTKLPSYIPSSMQGWDNSVNTNNNILVDINSPPLQLTCGFTSIPQFTSIPPSNVAPSSPIDMEQ</sequence>
<feature type="region of interest" description="Disordered" evidence="1">
    <location>
        <begin position="1"/>
        <end position="129"/>
    </location>
</feature>
<feature type="compositionally biased region" description="Basic residues" evidence="1">
    <location>
        <begin position="1"/>
        <end position="10"/>
    </location>
</feature>
<dbReference type="VEuPathDB" id="FungiDB:RhiirA1_516745"/>
<dbReference type="VEuPathDB" id="FungiDB:FUN_012646"/>
<feature type="compositionally biased region" description="Low complexity" evidence="1">
    <location>
        <begin position="27"/>
        <end position="51"/>
    </location>
</feature>
<dbReference type="VEuPathDB" id="FungiDB:RhiirA1_453590"/>